<dbReference type="Proteomes" id="UP000199017">
    <property type="component" value="Unassembled WGS sequence"/>
</dbReference>
<sequence length="339" mass="38659">MKQLSGIVQEVLNTYASFLDMNIAVTDRDGTWLLYEKGNNPLCDFFMRTQVEIERRIKDIINSGWYGSRPFFYDILPGVKIVIAPIIVRGKPEYYLWAGMMVEKQTSSLIKDFLVPSFGKETDWDLLLEQTVDTNMAQEQEITNKLDNLSKLIALSIEEDQVHYAHKKQINVFKKAAQIDLVNKQLLHGFMESIPECDFIGMANRKTEDEYEVVHAIGEGSNVLEHSSFQTGEGLIGRALLTGNAAKWEGIEKDPRAYFFHKHGIYPKSLFCFPVKINERITVLLFGGTLSRDEISEEVFKAGEALSSILETNRLAQFLGKRKYAAISSHADPRKHTRR</sequence>
<gene>
    <name evidence="1" type="ORF">SAMN05216352_112106</name>
</gene>
<accession>A0A1G8NP82</accession>
<dbReference type="SUPFAM" id="SSF55781">
    <property type="entry name" value="GAF domain-like"/>
    <property type="match status" value="1"/>
</dbReference>
<dbReference type="RefSeq" id="WP_091587100.1">
    <property type="nucleotide sequence ID" value="NZ_FNDU01000012.1"/>
</dbReference>
<evidence type="ECO:0000313" key="1">
    <source>
        <dbReference type="EMBL" id="SDI82101.1"/>
    </source>
</evidence>
<dbReference type="STRING" id="930129.SAMN05216352_112106"/>
<name>A0A1G8NP82_9BACI</name>
<proteinExistence type="predicted"/>
<keyword evidence="2" id="KW-1185">Reference proteome</keyword>
<dbReference type="OrthoDB" id="9808843at2"/>
<dbReference type="Gene3D" id="3.30.450.40">
    <property type="match status" value="1"/>
</dbReference>
<dbReference type="InterPro" id="IPR029016">
    <property type="entry name" value="GAF-like_dom_sf"/>
</dbReference>
<reference evidence="1" key="1">
    <citation type="submission" date="2016-10" db="EMBL/GenBank/DDBJ databases">
        <authorList>
            <person name="de Groot N.N."/>
        </authorList>
    </citation>
    <scope>NUCLEOTIDE SEQUENCE [LARGE SCALE GENOMIC DNA]</scope>
    <source>
        <strain evidence="1">P4B</strain>
    </source>
</reference>
<protein>
    <submittedName>
        <fullName evidence="1">PocR sensory domain-containing protein</fullName>
    </submittedName>
</protein>
<evidence type="ECO:0000313" key="2">
    <source>
        <dbReference type="Proteomes" id="UP000199017"/>
    </source>
</evidence>
<organism evidence="1 2">
    <name type="scientific">Alteribacillus bidgolensis</name>
    <dbReference type="NCBI Taxonomy" id="930129"/>
    <lineage>
        <taxon>Bacteria</taxon>
        <taxon>Bacillati</taxon>
        <taxon>Bacillota</taxon>
        <taxon>Bacilli</taxon>
        <taxon>Bacillales</taxon>
        <taxon>Bacillaceae</taxon>
        <taxon>Alteribacillus</taxon>
    </lineage>
</organism>
<dbReference type="EMBL" id="FNDU01000012">
    <property type="protein sequence ID" value="SDI82101.1"/>
    <property type="molecule type" value="Genomic_DNA"/>
</dbReference>
<dbReference type="AlphaFoldDB" id="A0A1G8NP82"/>